<evidence type="ECO:0000313" key="4">
    <source>
        <dbReference type="EMBL" id="KAG4410602.1"/>
    </source>
</evidence>
<evidence type="ECO:0000256" key="1">
    <source>
        <dbReference type="PROSITE-ProRule" id="PRU00047"/>
    </source>
</evidence>
<keyword evidence="1" id="KW-0862">Zinc</keyword>
<evidence type="ECO:0000313" key="5">
    <source>
        <dbReference type="Proteomes" id="UP000664132"/>
    </source>
</evidence>
<dbReference type="Proteomes" id="UP000664132">
    <property type="component" value="Unassembled WGS sequence"/>
</dbReference>
<comment type="caution">
    <text evidence="4">The sequence shown here is derived from an EMBL/GenBank/DDBJ whole genome shotgun (WGS) entry which is preliminary data.</text>
</comment>
<dbReference type="PROSITE" id="PS50158">
    <property type="entry name" value="ZF_CCHC"/>
    <property type="match status" value="1"/>
</dbReference>
<dbReference type="Gene3D" id="4.10.60.10">
    <property type="entry name" value="Zinc finger, CCHC-type"/>
    <property type="match status" value="1"/>
</dbReference>
<reference evidence="4" key="1">
    <citation type="submission" date="2021-02" db="EMBL/GenBank/DDBJ databases">
        <title>Genome sequence Cadophora malorum strain M34.</title>
        <authorList>
            <person name="Stefanovic E."/>
            <person name="Vu D."/>
            <person name="Scully C."/>
            <person name="Dijksterhuis J."/>
            <person name="Roader J."/>
            <person name="Houbraken J."/>
        </authorList>
    </citation>
    <scope>NUCLEOTIDE SEQUENCE</scope>
    <source>
        <strain evidence="4">M34</strain>
    </source>
</reference>
<dbReference type="InterPro" id="IPR001878">
    <property type="entry name" value="Znf_CCHC"/>
</dbReference>
<dbReference type="Pfam" id="PF00098">
    <property type="entry name" value="zf-CCHC"/>
    <property type="match status" value="1"/>
</dbReference>
<keyword evidence="5" id="KW-1185">Reference proteome</keyword>
<dbReference type="GO" id="GO:0008270">
    <property type="term" value="F:zinc ion binding"/>
    <property type="evidence" value="ECO:0007669"/>
    <property type="project" value="UniProtKB-KW"/>
</dbReference>
<feature type="domain" description="CCHC-type" evidence="3">
    <location>
        <begin position="349"/>
        <end position="364"/>
    </location>
</feature>
<feature type="region of interest" description="Disordered" evidence="2">
    <location>
        <begin position="1"/>
        <end position="33"/>
    </location>
</feature>
<dbReference type="GO" id="GO:0003676">
    <property type="term" value="F:nucleic acid binding"/>
    <property type="evidence" value="ECO:0007669"/>
    <property type="project" value="InterPro"/>
</dbReference>
<keyword evidence="1" id="KW-0863">Zinc-finger</keyword>
<dbReference type="InterPro" id="IPR036875">
    <property type="entry name" value="Znf_CCHC_sf"/>
</dbReference>
<proteinExistence type="predicted"/>
<dbReference type="EMBL" id="JAFJYH010000648">
    <property type="protein sequence ID" value="KAG4410602.1"/>
    <property type="molecule type" value="Genomic_DNA"/>
</dbReference>
<accession>A0A8H7SZT9</accession>
<dbReference type="OrthoDB" id="5588148at2759"/>
<protein>
    <recommendedName>
        <fullName evidence="3">CCHC-type domain-containing protein</fullName>
    </recommendedName>
</protein>
<feature type="compositionally biased region" description="Basic and acidic residues" evidence="2">
    <location>
        <begin position="315"/>
        <end position="343"/>
    </location>
</feature>
<gene>
    <name evidence="4" type="ORF">IFR04_016262</name>
</gene>
<dbReference type="AlphaFoldDB" id="A0A8H7SZT9"/>
<sequence length="378" mass="43924">MVQSGESSTTGSRRSNRTNIARSQENAGETPDSGLVAMQEQFRVLKEQNDLLDLLVIEHRRMFGDDLSLYPPEVATRAALLQAQGTELRLNQADADRNRQLIAPEPRAPRLEKAKHMVPSEYEGKSQRELTEYLQACNRVFDYDTEGFPNDVVKIKWAATLLRKEPANAWERFRKHTPEELETMTWTDYKKFLQDLQLLPMSRRVVNSEAFERAKQRPGQPILEFVSYLEGLEEHLDPGTPEHQRDTLLNKIRPEYRQKIVENGQMDRMRTREDIISAVALQETYTIGRGGNKRPREPEDKRGESSYRPHKKPGERRDNRLPRRFEKNNPNKIPVKDNSKGWDKSNIQCYTCKEYGHYASECPKSSTGDSKDRRQRKP</sequence>
<feature type="region of interest" description="Disordered" evidence="2">
    <location>
        <begin position="286"/>
        <end position="344"/>
    </location>
</feature>
<feature type="compositionally biased region" description="Low complexity" evidence="2">
    <location>
        <begin position="1"/>
        <end position="19"/>
    </location>
</feature>
<dbReference type="SUPFAM" id="SSF57756">
    <property type="entry name" value="Retrovirus zinc finger-like domains"/>
    <property type="match status" value="1"/>
</dbReference>
<keyword evidence="1" id="KW-0479">Metal-binding</keyword>
<evidence type="ECO:0000256" key="2">
    <source>
        <dbReference type="SAM" id="MobiDB-lite"/>
    </source>
</evidence>
<feature type="compositionally biased region" description="Basic and acidic residues" evidence="2">
    <location>
        <begin position="294"/>
        <end position="307"/>
    </location>
</feature>
<dbReference type="SMART" id="SM00343">
    <property type="entry name" value="ZnF_C2HC"/>
    <property type="match status" value="1"/>
</dbReference>
<feature type="region of interest" description="Disordered" evidence="2">
    <location>
        <begin position="359"/>
        <end position="378"/>
    </location>
</feature>
<organism evidence="4 5">
    <name type="scientific">Cadophora malorum</name>
    <dbReference type="NCBI Taxonomy" id="108018"/>
    <lineage>
        <taxon>Eukaryota</taxon>
        <taxon>Fungi</taxon>
        <taxon>Dikarya</taxon>
        <taxon>Ascomycota</taxon>
        <taxon>Pezizomycotina</taxon>
        <taxon>Leotiomycetes</taxon>
        <taxon>Helotiales</taxon>
        <taxon>Ploettnerulaceae</taxon>
        <taxon>Cadophora</taxon>
    </lineage>
</organism>
<name>A0A8H7SZT9_9HELO</name>
<evidence type="ECO:0000259" key="3">
    <source>
        <dbReference type="PROSITE" id="PS50158"/>
    </source>
</evidence>